<sequence>LPLDILICNTCLIVVDRDKKNQKSLNYQPSSQRALTISFDHSYVLCNNHLYLAKEYNELGILYHEARENLSRLN</sequence>
<dbReference type="EMBL" id="CAMKVN010003308">
    <property type="protein sequence ID" value="CAI2184352.1"/>
    <property type="molecule type" value="Genomic_DNA"/>
</dbReference>
<reference evidence="1" key="1">
    <citation type="submission" date="2022-08" db="EMBL/GenBank/DDBJ databases">
        <authorList>
            <person name="Kallberg Y."/>
            <person name="Tangrot J."/>
            <person name="Rosling A."/>
        </authorList>
    </citation>
    <scope>NUCLEOTIDE SEQUENCE</scope>
    <source>
        <strain evidence="1">Wild A</strain>
    </source>
</reference>
<evidence type="ECO:0000313" key="1">
    <source>
        <dbReference type="EMBL" id="CAI2184352.1"/>
    </source>
</evidence>
<name>A0A9W4SWW4_9GLOM</name>
<accession>A0A9W4SWW4</accession>
<dbReference type="AlphaFoldDB" id="A0A9W4SWW4"/>
<protein>
    <submittedName>
        <fullName evidence="1">16900_t:CDS:1</fullName>
    </submittedName>
</protein>
<evidence type="ECO:0000313" key="2">
    <source>
        <dbReference type="Proteomes" id="UP001153678"/>
    </source>
</evidence>
<feature type="non-terminal residue" evidence="1">
    <location>
        <position position="1"/>
    </location>
</feature>
<dbReference type="OrthoDB" id="2382204at2759"/>
<organism evidence="1 2">
    <name type="scientific">Funneliformis geosporum</name>
    <dbReference type="NCBI Taxonomy" id="1117311"/>
    <lineage>
        <taxon>Eukaryota</taxon>
        <taxon>Fungi</taxon>
        <taxon>Fungi incertae sedis</taxon>
        <taxon>Mucoromycota</taxon>
        <taxon>Glomeromycotina</taxon>
        <taxon>Glomeromycetes</taxon>
        <taxon>Glomerales</taxon>
        <taxon>Glomeraceae</taxon>
        <taxon>Funneliformis</taxon>
    </lineage>
</organism>
<gene>
    <name evidence="1" type="ORF">FWILDA_LOCUS11536</name>
</gene>
<proteinExistence type="predicted"/>
<dbReference type="Proteomes" id="UP001153678">
    <property type="component" value="Unassembled WGS sequence"/>
</dbReference>
<keyword evidence="2" id="KW-1185">Reference proteome</keyword>
<comment type="caution">
    <text evidence="1">The sequence shown here is derived from an EMBL/GenBank/DDBJ whole genome shotgun (WGS) entry which is preliminary data.</text>
</comment>